<dbReference type="FunFam" id="3.30.1120.120:FF:000001">
    <property type="entry name" value="serine/threonine-protein kinase PLK4 isoform X2"/>
    <property type="match status" value="1"/>
</dbReference>
<evidence type="ECO:0000256" key="6">
    <source>
        <dbReference type="ARBA" id="ARBA00022679"/>
    </source>
</evidence>
<feature type="binding site" evidence="17">
    <location>
        <position position="40"/>
    </location>
    <ligand>
        <name>ATP</name>
        <dbReference type="ChEBI" id="CHEBI:30616"/>
    </ligand>
</feature>
<accession>A0A4Y7NJ56</accession>
<dbReference type="CDD" id="cd13116">
    <property type="entry name" value="POLO_box_Plk4_3"/>
    <property type="match status" value="1"/>
</dbReference>
<evidence type="ECO:0000256" key="10">
    <source>
        <dbReference type="ARBA" id="ARBA00022843"/>
    </source>
</evidence>
<dbReference type="Pfam" id="PF18409">
    <property type="entry name" value="Plk4_PB2"/>
    <property type="match status" value="1"/>
</dbReference>
<evidence type="ECO:0000313" key="22">
    <source>
        <dbReference type="EMBL" id="SVE92923.1"/>
    </source>
</evidence>
<evidence type="ECO:0000256" key="15">
    <source>
        <dbReference type="ARBA" id="ARBA00047802"/>
    </source>
</evidence>
<dbReference type="PROSITE" id="PS51985">
    <property type="entry name" value="CPB2"/>
    <property type="match status" value="1"/>
</dbReference>
<feature type="domain" description="Cryptic POLO box 1 (CPB1)" evidence="20">
    <location>
        <begin position="432"/>
        <end position="547"/>
    </location>
</feature>
<feature type="region of interest" description="Disordered" evidence="18">
    <location>
        <begin position="294"/>
        <end position="339"/>
    </location>
</feature>
<evidence type="ECO:0000256" key="12">
    <source>
        <dbReference type="ARBA" id="ARBA00030332"/>
    </source>
</evidence>
<evidence type="ECO:0000256" key="7">
    <source>
        <dbReference type="ARBA" id="ARBA00022741"/>
    </source>
</evidence>
<feature type="domain" description="Cryptic POLO box 2 (CPB2)" evidence="21">
    <location>
        <begin position="548"/>
        <end position="665"/>
    </location>
</feature>
<keyword evidence="5" id="KW-0723">Serine/threonine-protein kinase</keyword>
<evidence type="ECO:0000256" key="13">
    <source>
        <dbReference type="ARBA" id="ARBA00030429"/>
    </source>
</evidence>
<dbReference type="InterPro" id="IPR033696">
    <property type="entry name" value="POLO_box_Plk4_C"/>
</dbReference>
<dbReference type="GO" id="GO:0005524">
    <property type="term" value="F:ATP binding"/>
    <property type="evidence" value="ECO:0007669"/>
    <property type="project" value="UniProtKB-UniRule"/>
</dbReference>
<dbReference type="CDD" id="cd13114">
    <property type="entry name" value="POLO_box_Plk4_1"/>
    <property type="match status" value="1"/>
</dbReference>
<dbReference type="PROSITE" id="PS00107">
    <property type="entry name" value="PROTEIN_KINASE_ATP"/>
    <property type="match status" value="1"/>
</dbReference>
<dbReference type="GO" id="GO:0004674">
    <property type="term" value="F:protein serine/threonine kinase activity"/>
    <property type="evidence" value="ECO:0007669"/>
    <property type="project" value="UniProtKB-KW"/>
</dbReference>
<sequence length="809" mass="89873">MAGFGDSIEDYDFFEQIGKGGFASVHRGMCKLNGVYVAIKMINKKLMQAAGMVNRVRQEVAIHSRLDHPSILQLYTFFEDNDFVYLILELCDSGEFQRYFKALGHPLNEDEAREVMHQVMDGMLYLHSQKILHRDLSLANLLLTKDMKIKIADFGLATQLTRPDEKHMTMCGTPNYISPEVATRSSHGLEADVWGLGCLVYTLLVGRPPFDTDAVKSTLTRVVMADYKLPPSLSPEAKDLIQKLLRKNPRERPSLNEIIDHPFMKKRYRSDIDSGLFTMSTVPSVIAPSIKSQPPLLGKLRRSNSQRELNSGPILAFPKNQTENNKHSAHSLPENGSSLEQNSARVRNVQSWGEPCSGVPLPCIPHRERSSDAGCGRVGCTHNPCQHSIHRSVHCSHHSLCYGSCTHSGTCKCHQNQPQKVPATDPPDKPRNLEKLTAPLSTARLKPTRQRTKNAICSILDQGEVCLEFVRARNGAERVVDVWRISGDGMRIVLYQPNGGRGAPVTENPTPLPPTGSDAIYSYENLPADHWKKYLYAARFVSLVKAKTPKVILYSTRAKCLLMENGPNADFEVLFYSGWKVVRTQTNLIFTEPSGQVTTLVLTNGEPLIDRESTKDMWNHLKDCLNHCERIEAAVNQLAALPISNSSLPFFPLTVGRRPVSQNTSSKFSPMANKENQMNQSPLLSGLKSFDGSVRSNVLSSCKTSLRQMDSVKTSQVSRIVEVAGIGRAVQRSSGEVEVIFSDGSTISVTPNSNTILFSKSSQSTAEIFNTKEPLPEEVRIKLALVPKAVEQLVLSNRDAPSPKCFVLR</sequence>
<dbReference type="Pfam" id="PF00069">
    <property type="entry name" value="Pkinase"/>
    <property type="match status" value="1"/>
</dbReference>
<dbReference type="GO" id="GO:0005634">
    <property type="term" value="C:nucleus"/>
    <property type="evidence" value="ECO:0007669"/>
    <property type="project" value="TreeGrafter"/>
</dbReference>
<dbReference type="Gene3D" id="1.10.510.10">
    <property type="entry name" value="Transferase(Phosphotransferase) domain 1"/>
    <property type="match status" value="1"/>
</dbReference>
<evidence type="ECO:0000256" key="14">
    <source>
        <dbReference type="ARBA" id="ARBA00030924"/>
    </source>
</evidence>
<evidence type="ECO:0000259" key="21">
    <source>
        <dbReference type="PROSITE" id="PS51985"/>
    </source>
</evidence>
<dbReference type="InterPro" id="IPR008266">
    <property type="entry name" value="Tyr_kinase_AS"/>
</dbReference>
<comment type="catalytic activity">
    <reaction evidence="16">
        <text>L-seryl-[protein] + ATP = O-phospho-L-seryl-[protein] + ADP + H(+)</text>
        <dbReference type="Rhea" id="RHEA:17989"/>
        <dbReference type="Rhea" id="RHEA-COMP:9863"/>
        <dbReference type="Rhea" id="RHEA-COMP:11604"/>
        <dbReference type="ChEBI" id="CHEBI:15378"/>
        <dbReference type="ChEBI" id="CHEBI:29999"/>
        <dbReference type="ChEBI" id="CHEBI:30616"/>
        <dbReference type="ChEBI" id="CHEBI:83421"/>
        <dbReference type="ChEBI" id="CHEBI:456216"/>
        <dbReference type="EC" id="2.7.11.21"/>
    </reaction>
</comment>
<evidence type="ECO:0000259" key="19">
    <source>
        <dbReference type="PROSITE" id="PS50011"/>
    </source>
</evidence>
<evidence type="ECO:0000256" key="11">
    <source>
        <dbReference type="ARBA" id="ARBA00023212"/>
    </source>
</evidence>
<comment type="subcellular location">
    <subcellularLocation>
        <location evidence="1">Cytoplasm</location>
        <location evidence="1">Cytoskeleton</location>
        <location evidence="1">Microtubule organizing center</location>
        <location evidence="1">Centrosome</location>
        <location evidence="1">Centriole</location>
    </subcellularLocation>
</comment>
<dbReference type="Gene3D" id="3.30.1120.120">
    <property type="match status" value="1"/>
</dbReference>
<keyword evidence="10" id="KW-0832">Ubl conjugation</keyword>
<dbReference type="InterPro" id="IPR017441">
    <property type="entry name" value="Protein_kinase_ATP_BS"/>
</dbReference>
<evidence type="ECO:0000256" key="2">
    <source>
        <dbReference type="ARBA" id="ARBA00012424"/>
    </source>
</evidence>
<evidence type="ECO:0000256" key="9">
    <source>
        <dbReference type="ARBA" id="ARBA00022840"/>
    </source>
</evidence>
<dbReference type="PANTHER" id="PTHR24345:SF91">
    <property type="entry name" value="SERINE_THREONINE-PROTEIN KINASE PLK4"/>
    <property type="match status" value="1"/>
</dbReference>
<evidence type="ECO:0000256" key="18">
    <source>
        <dbReference type="SAM" id="MobiDB-lite"/>
    </source>
</evidence>
<keyword evidence="6" id="KW-0808">Transferase</keyword>
<dbReference type="SUPFAM" id="SSF56112">
    <property type="entry name" value="Protein kinase-like (PK-like)"/>
    <property type="match status" value="1"/>
</dbReference>
<dbReference type="Gene3D" id="2.40.50.930">
    <property type="match status" value="1"/>
</dbReference>
<dbReference type="PROSITE" id="PS00109">
    <property type="entry name" value="PROTEIN_KINASE_TYR"/>
    <property type="match status" value="1"/>
</dbReference>
<dbReference type="InterPro" id="IPR046437">
    <property type="entry name" value="Ser_Thr-PK_POLO_box_1_sf"/>
</dbReference>
<dbReference type="InterPro" id="IPR047108">
    <property type="entry name" value="Plk4-like_POLO_box_2_sf"/>
</dbReference>
<dbReference type="GO" id="GO:0005814">
    <property type="term" value="C:centriole"/>
    <property type="evidence" value="ECO:0007669"/>
    <property type="project" value="UniProtKB-SubCell"/>
</dbReference>
<keyword evidence="4" id="KW-0963">Cytoplasm</keyword>
<dbReference type="AlphaFoldDB" id="A0A4Y7NJ56"/>
<dbReference type="EMBL" id="LR023304">
    <property type="protein sequence ID" value="SVE92923.1"/>
    <property type="molecule type" value="mRNA"/>
</dbReference>
<dbReference type="InterPro" id="IPR011009">
    <property type="entry name" value="Kinase-like_dom_sf"/>
</dbReference>
<dbReference type="FunFam" id="3.30.200.20:FF:000042">
    <property type="entry name" value="Aurora kinase A"/>
    <property type="match status" value="1"/>
</dbReference>
<evidence type="ECO:0000256" key="4">
    <source>
        <dbReference type="ARBA" id="ARBA00022490"/>
    </source>
</evidence>
<protein>
    <recommendedName>
        <fullName evidence="3">Serine/threonine-protein kinase PLK4</fullName>
        <ecNumber evidence="2">2.7.11.21</ecNumber>
    </recommendedName>
    <alternativeName>
        <fullName evidence="12">Polo-like kinase 4</fullName>
    </alternativeName>
    <alternativeName>
        <fullName evidence="13 14">Serine/threonine-protein kinase SAK</fullName>
    </alternativeName>
</protein>
<evidence type="ECO:0000256" key="1">
    <source>
        <dbReference type="ARBA" id="ARBA00004114"/>
    </source>
</evidence>
<keyword evidence="9 17" id="KW-0067">ATP-binding</keyword>
<evidence type="ECO:0000256" key="3">
    <source>
        <dbReference type="ARBA" id="ARBA00020245"/>
    </source>
</evidence>
<reference evidence="22" key="1">
    <citation type="submission" date="2018-08" db="EMBL/GenBank/DDBJ databases">
        <authorList>
            <person name="Cornetti L."/>
        </authorList>
    </citation>
    <scope>NUCLEOTIDE SEQUENCE</scope>
    <source>
        <strain evidence="22">DE-FRO-2-1</strain>
    </source>
</reference>
<dbReference type="Gene3D" id="3.30.1120.130">
    <property type="match status" value="1"/>
</dbReference>
<dbReference type="InterPro" id="IPR000719">
    <property type="entry name" value="Prot_kinase_dom"/>
</dbReference>
<dbReference type="Pfam" id="PF18190">
    <property type="entry name" value="Plk4_PB1"/>
    <property type="match status" value="1"/>
</dbReference>
<dbReference type="PANTHER" id="PTHR24345">
    <property type="entry name" value="SERINE/THREONINE-PROTEIN KINASE PLK"/>
    <property type="match status" value="1"/>
</dbReference>
<comment type="catalytic activity">
    <reaction evidence="15">
        <text>L-threonyl-[protein] + ATP = O-phospho-L-threonyl-[protein] + ADP + H(+)</text>
        <dbReference type="Rhea" id="RHEA:46608"/>
        <dbReference type="Rhea" id="RHEA-COMP:11060"/>
        <dbReference type="Rhea" id="RHEA-COMP:11605"/>
        <dbReference type="ChEBI" id="CHEBI:15378"/>
        <dbReference type="ChEBI" id="CHEBI:30013"/>
        <dbReference type="ChEBI" id="CHEBI:30616"/>
        <dbReference type="ChEBI" id="CHEBI:61977"/>
        <dbReference type="ChEBI" id="CHEBI:456216"/>
        <dbReference type="EC" id="2.7.11.21"/>
    </reaction>
</comment>
<dbReference type="InterPro" id="IPR033699">
    <property type="entry name" value="POLO_box_Plk4_1"/>
</dbReference>
<dbReference type="SUPFAM" id="SSF82615">
    <property type="entry name" value="Polo-box domain"/>
    <property type="match status" value="1"/>
</dbReference>
<evidence type="ECO:0000256" key="8">
    <source>
        <dbReference type="ARBA" id="ARBA00022777"/>
    </source>
</evidence>
<keyword evidence="8" id="KW-0418">Kinase</keyword>
<dbReference type="PROSITE" id="PS50011">
    <property type="entry name" value="PROTEIN_KINASE_DOM"/>
    <property type="match status" value="1"/>
</dbReference>
<evidence type="ECO:0000256" key="17">
    <source>
        <dbReference type="PROSITE-ProRule" id="PRU10141"/>
    </source>
</evidence>
<feature type="domain" description="Protein kinase" evidence="19">
    <location>
        <begin position="11"/>
        <end position="264"/>
    </location>
</feature>
<organism evidence="22">
    <name type="scientific">Moina brachiata</name>
    <dbReference type="NCBI Taxonomy" id="675436"/>
    <lineage>
        <taxon>Eukaryota</taxon>
        <taxon>Metazoa</taxon>
        <taxon>Ecdysozoa</taxon>
        <taxon>Arthropoda</taxon>
        <taxon>Crustacea</taxon>
        <taxon>Branchiopoda</taxon>
        <taxon>Diplostraca</taxon>
        <taxon>Cladocera</taxon>
        <taxon>Anomopoda</taxon>
        <taxon>Moinidae</taxon>
        <taxon>Moina</taxon>
    </lineage>
</organism>
<dbReference type="FunFam" id="1.10.510.10:FF:000576">
    <property type="entry name" value="Serine/threonine-protein kinase PLK4"/>
    <property type="match status" value="1"/>
</dbReference>
<dbReference type="CDD" id="cd13115">
    <property type="entry name" value="POLO_box_Plk4_2"/>
    <property type="match status" value="1"/>
</dbReference>
<evidence type="ECO:0000259" key="20">
    <source>
        <dbReference type="PROSITE" id="PS51984"/>
    </source>
</evidence>
<dbReference type="InterPro" id="IPR033698">
    <property type="entry name" value="POLO_box_Plk4_2"/>
</dbReference>
<keyword evidence="7 17" id="KW-0547">Nucleotide-binding</keyword>
<name>A0A4Y7NJ56_9CRUS</name>
<evidence type="ECO:0000256" key="5">
    <source>
        <dbReference type="ARBA" id="ARBA00022527"/>
    </source>
</evidence>
<gene>
    <name evidence="22" type="primary">EOG090X03P9</name>
</gene>
<proteinExistence type="evidence at transcript level"/>
<keyword evidence="11" id="KW-0206">Cytoskeleton</keyword>
<evidence type="ECO:0000256" key="16">
    <source>
        <dbReference type="ARBA" id="ARBA00048347"/>
    </source>
</evidence>
<dbReference type="EC" id="2.7.11.21" evidence="2"/>
<dbReference type="PROSITE" id="PS51984">
    <property type="entry name" value="CPB1"/>
    <property type="match status" value="1"/>
</dbReference>